<dbReference type="AlphaFoldDB" id="A0A1Y1SIR0"/>
<dbReference type="EMBL" id="AQQV01000001">
    <property type="protein sequence ID" value="ORE89191.1"/>
    <property type="molecule type" value="Genomic_DNA"/>
</dbReference>
<evidence type="ECO:0000313" key="2">
    <source>
        <dbReference type="EMBL" id="ORE89191.1"/>
    </source>
</evidence>
<dbReference type="STRING" id="1317117.ATO7_04910"/>
<protein>
    <submittedName>
        <fullName evidence="2">Uncharacterized protein</fullName>
    </submittedName>
</protein>
<feature type="compositionally biased region" description="Basic and acidic residues" evidence="1">
    <location>
        <begin position="10"/>
        <end position="20"/>
    </location>
</feature>
<organism evidence="2 3">
    <name type="scientific">Oceanococcus atlanticus</name>
    <dbReference type="NCBI Taxonomy" id="1317117"/>
    <lineage>
        <taxon>Bacteria</taxon>
        <taxon>Pseudomonadati</taxon>
        <taxon>Pseudomonadota</taxon>
        <taxon>Gammaproteobacteria</taxon>
        <taxon>Chromatiales</taxon>
        <taxon>Oceanococcaceae</taxon>
        <taxon>Oceanococcus</taxon>
    </lineage>
</organism>
<gene>
    <name evidence="2" type="ORF">ATO7_04910</name>
</gene>
<evidence type="ECO:0000256" key="1">
    <source>
        <dbReference type="SAM" id="MobiDB-lite"/>
    </source>
</evidence>
<evidence type="ECO:0000313" key="3">
    <source>
        <dbReference type="Proteomes" id="UP000192342"/>
    </source>
</evidence>
<feature type="region of interest" description="Disordered" evidence="1">
    <location>
        <begin position="1"/>
        <end position="20"/>
    </location>
</feature>
<accession>A0A1Y1SIR0</accession>
<dbReference type="Proteomes" id="UP000192342">
    <property type="component" value="Unassembled WGS sequence"/>
</dbReference>
<proteinExistence type="predicted"/>
<name>A0A1Y1SIR0_9GAMM</name>
<dbReference type="InterPro" id="IPR022053">
    <property type="entry name" value="DUF3613"/>
</dbReference>
<sequence length="46" mass="5364">MQKSGVEAPADDRPMQGDVAKRTYQRYLKSFEKEVPEQFETESSLR</sequence>
<comment type="caution">
    <text evidence="2">The sequence shown here is derived from an EMBL/GenBank/DDBJ whole genome shotgun (WGS) entry which is preliminary data.</text>
</comment>
<keyword evidence="3" id="KW-1185">Reference proteome</keyword>
<reference evidence="2 3" key="1">
    <citation type="submission" date="2013-04" db="EMBL/GenBank/DDBJ databases">
        <title>Oceanococcus atlanticus 22II-S10r2 Genome Sequencing.</title>
        <authorList>
            <person name="Lai Q."/>
            <person name="Li G."/>
            <person name="Shao Z."/>
        </authorList>
    </citation>
    <scope>NUCLEOTIDE SEQUENCE [LARGE SCALE GENOMIC DNA]</scope>
    <source>
        <strain evidence="2 3">22II-S10r2</strain>
    </source>
</reference>
<dbReference type="Pfam" id="PF12266">
    <property type="entry name" value="DUF3613"/>
    <property type="match status" value="1"/>
</dbReference>